<evidence type="ECO:0000256" key="1">
    <source>
        <dbReference type="SAM" id="Phobius"/>
    </source>
</evidence>
<keyword evidence="1" id="KW-0472">Membrane</keyword>
<reference evidence="2 3" key="1">
    <citation type="submission" date="2020-08" db="EMBL/GenBank/DDBJ databases">
        <title>Genomic Encyclopedia of Type Strains, Phase IV (KMG-IV): sequencing the most valuable type-strain genomes for metagenomic binning, comparative biology and taxonomic classification.</title>
        <authorList>
            <person name="Goeker M."/>
        </authorList>
    </citation>
    <scope>NUCLEOTIDE SEQUENCE [LARGE SCALE GENOMIC DNA]</scope>
    <source>
        <strain evidence="2 3">DSM 103733</strain>
    </source>
</reference>
<dbReference type="AlphaFoldDB" id="A0A841K6J3"/>
<dbReference type="Proteomes" id="UP000538666">
    <property type="component" value="Unassembled WGS sequence"/>
</dbReference>
<protein>
    <submittedName>
        <fullName evidence="2">Multidrug resistance protein MdtO</fullName>
    </submittedName>
</protein>
<feature type="transmembrane region" description="Helical" evidence="1">
    <location>
        <begin position="389"/>
        <end position="408"/>
    </location>
</feature>
<keyword evidence="3" id="KW-1185">Reference proteome</keyword>
<accession>A0A841K6J3</accession>
<feature type="transmembrane region" description="Helical" evidence="1">
    <location>
        <begin position="107"/>
        <end position="125"/>
    </location>
</feature>
<feature type="transmembrane region" description="Helical" evidence="1">
    <location>
        <begin position="415"/>
        <end position="436"/>
    </location>
</feature>
<keyword evidence="1" id="KW-0812">Transmembrane</keyword>
<feature type="transmembrane region" description="Helical" evidence="1">
    <location>
        <begin position="81"/>
        <end position="101"/>
    </location>
</feature>
<gene>
    <name evidence="2" type="ORF">HNQ77_004742</name>
</gene>
<dbReference type="OrthoDB" id="105720at2"/>
<dbReference type="RefSeq" id="WP_050061361.1">
    <property type="nucleotide sequence ID" value="NZ_JACHEK010000011.1"/>
</dbReference>
<feature type="transmembrane region" description="Helical" evidence="1">
    <location>
        <begin position="160"/>
        <end position="181"/>
    </location>
</feature>
<sequence>MIVDAQRSAVAQATPLAWLRSLLREELAPYPGRGALVARMVIAATIVMLITMIFRIPYGAYGAIFALTITRESPETTVEAVKVLVLGFAAAVAIVLLGAIIVSGEPILRLVWVLCIFFLIFFALSAMSNSGAAARFGYLIIITTPLWDQHVSSEKKVESTLWAIGVISFATIITAVIEIVYARLQPIDVVTVSLIERLEGTASLLRSFSADISDSPSESNVERLSMLGTSRMRRDLQRSGYSRGYVQQMGAVVALVGRLVDLASTVPQILGNPSPASRTQMKRLASHLQTMVDYLLGNSITLPRPIQGTTDNADIVPLLSEMELTTALIIETLSGAEAPDYLALIQKDEPHHKLFLPDAFSNPDHIRFAIGGGLAACTCYLAYNLIDWAGISTAVTTCFLTALTTVGASRQKQVLRFSGAIVGGILLGFGAQMFVLPAMDSITGFLLLFIAVSIVGAWFATASPRVSYFGNQMTIAFYLINLEEFRFQTSLIVARDRVVGILLGLSAMWLIFDKLAGRTAAMAMKNTFVSTLRLMGKLMQEPVTSDRREGIERTYTLRETINSNFEKLRQLADGVTLEFGPSRDRDLALRRQLLGWQLRLRLLFLARVNLLKYRLRLPGFELPASVDNLQKTFDARIAGIFAAMADRVDGRADHVDEDAEVLLLQLERAVSEYQSEQSGYSTENRMQTFLSLSRRIIEIARSLDQEMEYIEVAEQTHA</sequence>
<dbReference type="EMBL" id="JACHEK010000011">
    <property type="protein sequence ID" value="MBB6146761.1"/>
    <property type="molecule type" value="Genomic_DNA"/>
</dbReference>
<feature type="transmembrane region" description="Helical" evidence="1">
    <location>
        <begin position="40"/>
        <end position="69"/>
    </location>
</feature>
<evidence type="ECO:0000313" key="3">
    <source>
        <dbReference type="Proteomes" id="UP000538666"/>
    </source>
</evidence>
<proteinExistence type="predicted"/>
<evidence type="ECO:0000313" key="2">
    <source>
        <dbReference type="EMBL" id="MBB6146761.1"/>
    </source>
</evidence>
<keyword evidence="1" id="KW-1133">Transmembrane helix</keyword>
<name>A0A841K6J3_9BACT</name>
<organism evidence="2 3">
    <name type="scientific">Silvibacterium bohemicum</name>
    <dbReference type="NCBI Taxonomy" id="1577686"/>
    <lineage>
        <taxon>Bacteria</taxon>
        <taxon>Pseudomonadati</taxon>
        <taxon>Acidobacteriota</taxon>
        <taxon>Terriglobia</taxon>
        <taxon>Terriglobales</taxon>
        <taxon>Acidobacteriaceae</taxon>
        <taxon>Silvibacterium</taxon>
    </lineage>
</organism>
<feature type="transmembrane region" description="Helical" evidence="1">
    <location>
        <begin position="442"/>
        <end position="460"/>
    </location>
</feature>
<comment type="caution">
    <text evidence="2">The sequence shown here is derived from an EMBL/GenBank/DDBJ whole genome shotgun (WGS) entry which is preliminary data.</text>
</comment>